<dbReference type="Proteomes" id="UP000636709">
    <property type="component" value="Unassembled WGS sequence"/>
</dbReference>
<evidence type="ECO:0000313" key="1">
    <source>
        <dbReference type="EMBL" id="KAF8711221.1"/>
    </source>
</evidence>
<dbReference type="OrthoDB" id="10566023at2759"/>
<protein>
    <submittedName>
        <fullName evidence="1">Uncharacterized protein</fullName>
    </submittedName>
</protein>
<accession>A0A835BTJ0</accession>
<reference evidence="1" key="1">
    <citation type="submission" date="2020-07" db="EMBL/GenBank/DDBJ databases">
        <title>Genome sequence and genetic diversity analysis of an under-domesticated orphan crop, white fonio (Digitaria exilis).</title>
        <authorList>
            <person name="Bennetzen J.L."/>
            <person name="Chen S."/>
            <person name="Ma X."/>
            <person name="Wang X."/>
            <person name="Yssel A.E.J."/>
            <person name="Chaluvadi S.R."/>
            <person name="Johnson M."/>
            <person name="Gangashetty P."/>
            <person name="Hamidou F."/>
            <person name="Sanogo M.D."/>
            <person name="Zwaenepoel A."/>
            <person name="Wallace J."/>
            <person name="Van De Peer Y."/>
            <person name="Van Deynze A."/>
        </authorList>
    </citation>
    <scope>NUCLEOTIDE SEQUENCE</scope>
    <source>
        <tissue evidence="1">Leaves</tissue>
    </source>
</reference>
<proteinExistence type="predicted"/>
<gene>
    <name evidence="1" type="ORF">HU200_029237</name>
</gene>
<organism evidence="1 2">
    <name type="scientific">Digitaria exilis</name>
    <dbReference type="NCBI Taxonomy" id="1010633"/>
    <lineage>
        <taxon>Eukaryota</taxon>
        <taxon>Viridiplantae</taxon>
        <taxon>Streptophyta</taxon>
        <taxon>Embryophyta</taxon>
        <taxon>Tracheophyta</taxon>
        <taxon>Spermatophyta</taxon>
        <taxon>Magnoliopsida</taxon>
        <taxon>Liliopsida</taxon>
        <taxon>Poales</taxon>
        <taxon>Poaceae</taxon>
        <taxon>PACMAD clade</taxon>
        <taxon>Panicoideae</taxon>
        <taxon>Panicodae</taxon>
        <taxon>Paniceae</taxon>
        <taxon>Anthephorinae</taxon>
        <taxon>Digitaria</taxon>
    </lineage>
</organism>
<name>A0A835BTJ0_9POAL</name>
<comment type="caution">
    <text evidence="1">The sequence shown here is derived from an EMBL/GenBank/DDBJ whole genome shotgun (WGS) entry which is preliminary data.</text>
</comment>
<dbReference type="EMBL" id="JACEFO010001753">
    <property type="protein sequence ID" value="KAF8711221.1"/>
    <property type="molecule type" value="Genomic_DNA"/>
</dbReference>
<dbReference type="AlphaFoldDB" id="A0A835BTJ0"/>
<evidence type="ECO:0000313" key="2">
    <source>
        <dbReference type="Proteomes" id="UP000636709"/>
    </source>
</evidence>
<sequence length="175" mass="19129">MRVVHHTRVTTFNSMTSSQTFQLPDIGESYMLSARNDFISFGNGMQTTLYGHKYRNSSGGAYNNITCCVSSFICDPFNKYRNCTGSDGFCHAPIFPGSIPKKIEFSGIEHMGHGFPTPAGNSSGQCPGDVAKRLCRSKLSSCRQENGGYTCYCNKGYQGNPYIPGQLPGLLDMTS</sequence>
<keyword evidence="2" id="KW-1185">Reference proteome</keyword>